<gene>
    <name evidence="2" type="ORF">QCA50_013959</name>
</gene>
<accession>A0AAW0FQ84</accession>
<keyword evidence="3" id="KW-1185">Reference proteome</keyword>
<evidence type="ECO:0000313" key="2">
    <source>
        <dbReference type="EMBL" id="KAK7682926.1"/>
    </source>
</evidence>
<proteinExistence type="predicted"/>
<organism evidence="2 3">
    <name type="scientific">Cerrena zonata</name>
    <dbReference type="NCBI Taxonomy" id="2478898"/>
    <lineage>
        <taxon>Eukaryota</taxon>
        <taxon>Fungi</taxon>
        <taxon>Dikarya</taxon>
        <taxon>Basidiomycota</taxon>
        <taxon>Agaricomycotina</taxon>
        <taxon>Agaricomycetes</taxon>
        <taxon>Polyporales</taxon>
        <taxon>Cerrenaceae</taxon>
        <taxon>Cerrena</taxon>
    </lineage>
</organism>
<comment type="caution">
    <text evidence="2">The sequence shown here is derived from an EMBL/GenBank/DDBJ whole genome shotgun (WGS) entry which is preliminary data.</text>
</comment>
<sequence>MPPIESSFYKEFEFTQLFPKSNGKKNTATPNPTCSNTFEEEDPNSNAKQFTNERNPSVLNTPDYNLLINSGTPLPNDAGTGDYSEENYPPSNTNASAVDERSADEFDLGTSGMLLDIVSPKISDIFP</sequence>
<dbReference type="Proteomes" id="UP001385951">
    <property type="component" value="Unassembled WGS sequence"/>
</dbReference>
<dbReference type="AlphaFoldDB" id="A0AAW0FQ84"/>
<dbReference type="EMBL" id="JASBNA010000033">
    <property type="protein sequence ID" value="KAK7682926.1"/>
    <property type="molecule type" value="Genomic_DNA"/>
</dbReference>
<name>A0AAW0FQ84_9APHY</name>
<protein>
    <submittedName>
        <fullName evidence="2">Uncharacterized protein</fullName>
    </submittedName>
</protein>
<feature type="compositionally biased region" description="Polar residues" evidence="1">
    <location>
        <begin position="24"/>
        <end position="37"/>
    </location>
</feature>
<feature type="region of interest" description="Disordered" evidence="1">
    <location>
        <begin position="20"/>
        <end position="104"/>
    </location>
</feature>
<evidence type="ECO:0000313" key="3">
    <source>
        <dbReference type="Proteomes" id="UP001385951"/>
    </source>
</evidence>
<reference evidence="2 3" key="1">
    <citation type="submission" date="2022-09" db="EMBL/GenBank/DDBJ databases">
        <authorList>
            <person name="Palmer J.M."/>
        </authorList>
    </citation>
    <scope>NUCLEOTIDE SEQUENCE [LARGE SCALE GENOMIC DNA]</scope>
    <source>
        <strain evidence="2 3">DSM 7382</strain>
    </source>
</reference>
<evidence type="ECO:0000256" key="1">
    <source>
        <dbReference type="SAM" id="MobiDB-lite"/>
    </source>
</evidence>
<feature type="compositionally biased region" description="Polar residues" evidence="1">
    <location>
        <begin position="44"/>
        <end position="73"/>
    </location>
</feature>